<evidence type="ECO:0000313" key="2">
    <source>
        <dbReference type="EMBL" id="GFY56880.1"/>
    </source>
</evidence>
<reference evidence="2" key="1">
    <citation type="submission" date="2020-08" db="EMBL/GenBank/DDBJ databases">
        <title>Multicomponent nature underlies the extraordinary mechanical properties of spider dragline silk.</title>
        <authorList>
            <person name="Kono N."/>
            <person name="Nakamura H."/>
            <person name="Mori M."/>
            <person name="Yoshida Y."/>
            <person name="Ohtoshi R."/>
            <person name="Malay A.D."/>
            <person name="Moran D.A.P."/>
            <person name="Tomita M."/>
            <person name="Numata K."/>
            <person name="Arakawa K."/>
        </authorList>
    </citation>
    <scope>NUCLEOTIDE SEQUENCE</scope>
</reference>
<dbReference type="EMBL" id="BMAV01011191">
    <property type="protein sequence ID" value="GFY56880.1"/>
    <property type="molecule type" value="Genomic_DNA"/>
</dbReference>
<keyword evidence="3" id="KW-1185">Reference proteome</keyword>
<dbReference type="AlphaFoldDB" id="A0A8X7C5V9"/>
<sequence>MYELGEGASTWPDSYSEIHRKDSCYTMIGCRCDKTGKPQFKSWTSPPHEPGQQEIHTKHTWREGWPKAKKCSTVVEENGARNQQRGNQELEAGTEQETRNRKPGTGTGSGNQEPAPGLERQGWNSGTNVVRELVNQGQAAYILSLDPL</sequence>
<proteinExistence type="predicted"/>
<gene>
    <name evidence="2" type="ORF">TNIN_354001</name>
</gene>
<feature type="compositionally biased region" description="Basic and acidic residues" evidence="1">
    <location>
        <begin position="55"/>
        <end position="66"/>
    </location>
</feature>
<evidence type="ECO:0000256" key="1">
    <source>
        <dbReference type="SAM" id="MobiDB-lite"/>
    </source>
</evidence>
<feature type="region of interest" description="Disordered" evidence="1">
    <location>
        <begin position="38"/>
        <end position="124"/>
    </location>
</feature>
<organism evidence="2 3">
    <name type="scientific">Trichonephila inaurata madagascariensis</name>
    <dbReference type="NCBI Taxonomy" id="2747483"/>
    <lineage>
        <taxon>Eukaryota</taxon>
        <taxon>Metazoa</taxon>
        <taxon>Ecdysozoa</taxon>
        <taxon>Arthropoda</taxon>
        <taxon>Chelicerata</taxon>
        <taxon>Arachnida</taxon>
        <taxon>Araneae</taxon>
        <taxon>Araneomorphae</taxon>
        <taxon>Entelegynae</taxon>
        <taxon>Araneoidea</taxon>
        <taxon>Nephilidae</taxon>
        <taxon>Trichonephila</taxon>
        <taxon>Trichonephila inaurata</taxon>
    </lineage>
</organism>
<accession>A0A8X7C5V9</accession>
<name>A0A8X7C5V9_9ARAC</name>
<protein>
    <submittedName>
        <fullName evidence="2">Uncharacterized protein</fullName>
    </submittedName>
</protein>
<evidence type="ECO:0000313" key="3">
    <source>
        <dbReference type="Proteomes" id="UP000886998"/>
    </source>
</evidence>
<dbReference type="Proteomes" id="UP000886998">
    <property type="component" value="Unassembled WGS sequence"/>
</dbReference>
<comment type="caution">
    <text evidence="2">The sequence shown here is derived from an EMBL/GenBank/DDBJ whole genome shotgun (WGS) entry which is preliminary data.</text>
</comment>